<accession>A0ABT2WNV3</accession>
<dbReference type="EMBL" id="JAOVQN010000005">
    <property type="protein sequence ID" value="MCU9837575.1"/>
    <property type="molecule type" value="Genomic_DNA"/>
</dbReference>
<dbReference type="InterPro" id="IPR011049">
    <property type="entry name" value="Serralysin-like_metalloprot_C"/>
</dbReference>
<name>A0ABT2WNV3_9RHOB</name>
<protein>
    <submittedName>
        <fullName evidence="2">Calcium-binding protein</fullName>
    </submittedName>
</protein>
<comment type="caution">
    <text evidence="2">The sequence shown here is derived from an EMBL/GenBank/DDBJ whole genome shotgun (WGS) entry which is preliminary data.</text>
</comment>
<sequence length="7899" mass="811086">MRTYADWRIDDVTEEGASGVVSVTLRNANFVEEASFEIEFSGIEVLSGTQGDDTFYLATSEMRKGITIDGGDGDFDSLVLDGSYSSVSYQAATANDGQILLDGTALVYQGLEPITQNSASDDLVIHLTDSDDDAVLTSLNAGSMYIGTTGGLIPTFENITFVNPTNSLTINLKSGSDTLTVESLSANWDASLYIYGEDEGAETFLGDGGEDDVTFSGSIDLGSSGSMQVIAETITVNDNVSITGDTSEDGFIEFRSRRLGTAELENLSPIFPGIPKYASVDIGENASIEAGGVYLIAQAEERGYAEQLEISTELDTNLVGPLLDQVTSVLGLPFQVLVKKTDAKVTVADGANIVGHSAVGIYANSVTNASGSAGFAIASLGWADSTANAEVDIGDANIYSDGFVVVTSDASSTANMSVETNTSLGTVPTSSSSQVSLSLAVARSTLSSTLTVADGATIEAGLTANLLAGGSVDSQASASSGLFASGAAGAALSIELSDADVHTNIHGTVISRNEPGAVVKLEFDPLAAPGERGYVDLENDKIFVGPNALATEDTVVYTSSRGQNIGGLIDGATYYVLKDSSDPNYIQLAKFEDSVFRGDAIDLVEFNGTASSPLYPATNNKSFTGADVNSEKGEINLPNGAFTGTGTDFTTVDQTYPLGQAVIYEAAAGSEIEGLVSGNTYYVITGTNQFNLDGGARSFVGADGQTIQLAETENEAYAGVAIELGNVTGDDFTLRAAHILDAGFATGVGIGAKLEVETTTEAGAGLSSADSDGSNSPDGYNLNDSALGNIFSGLMGRISSESSTNTAMNSAGASPNSLSAAVALAFAYNDHDVSADVHSTATITSGEDLEVKAEIEHLNKAFAQSSTEPQEENETGEQSAPNTISAAVILTITDNDAQATIHGGAEMNAKRATRVIAGVTYPFAQTLDQFLPTTAGEVVDLFKTEGYGAITQYVDDTFGLSSFLNTWSSSTSKGDNVSVAGSINFQVQDTTALATVKDGALINQDQTFNADETDPYFGQEVVSVEATSYMQQIDMAGIFGWSLGSLGLNDLYVSSGGASFDGGTPFDTNSPSVAGNSGGKGGIGATLYVKLVDNTTQAVVEDNARIFTGRSGGFNMKAEEALFNLGFAQSGAASDSGFAVGGTISVIKQDSDTLVQLGNRAYVTGEDARLYAGSLDTHIGITGGLFLGESVGVGVSVAVNDVTRNTRAVIGPEAPNAEASYTARNASYLDLDGQLSVRAINDGAIWGFSIAGAIQSNEQHPDKSDDPLDGESLGILFGDKPVENPVTTGVGVSGSVALNFVDDTTRAAITDAGTVNAGSLEVTSNNETQVVSVSGSFAIAVSRGQTGNSGTQTGVGVAGAVSVNTLDGNTEALVLGTDFSIAEDPDPSDSSVEATGDGGMIVDAYRVGDIFSLAGSLGGAVTTSQSNSTISAGVAISVGVNLLSGKVRSYMSDSDATVYKGSTQVLATAAPDILSISGALAFSYSGGVSGSSTSAAVGIAISVNEIGTEDDPFEVIARVHDSDIEVMDGDITVKADDLSEIENYTYGVALAISNSSGGSSYAFSGVGSVSVNNLHTVVYAEVTEDNDETKLKATKGAVSIIAKEHAEIDADAGGFGLALALAGSSGGGFAGGLGLSLAINNLSSDTMAVVEGAEITAGTVSNDGDDDVVIQADLTPKITALTIAGAGTASQGDAALALAGTGSGNRLRIRALADVDGATITGGDKGIRIEGGLGDDSKIKADAGGVGIALGLSSTASVSLGIAVAVNDIEGLENVATPAIGATINDSTIVTDEGDLSIGAISGADIDTFVLGVSVSANIGLTDSTAIGFSGAGSIAISRIGYDTEASLTNSSFTSNVGGNATVLAQDGSTIDTFALAGSFTLAVASGGTAVAASIAASVSVNEIENGILARVSGSDILTSGDVTVSASTVPTSSQNAQDQLAGIAEFDYDATEDATINAIAIGVAGAVAISPGDASISASLAGGFAFNDIDNTITAEITADSTVAGVNDGDKVGKVDVLAYDQANIFASADGGAISLSFGDPAISIALAAFVSVNDIDNLVTARISDSTVQATETISVHARTTSSIESISVGAAASISIGQQTAIAISGAGGYVANTIGNTITAEIVDSTDNSGTPRVSGGAVDVYAEDTSSMDGIGVAASIAFSVALNLKDGVSVSVSGAGAGVYNTLSSTLDANITNSTVSATGIDEDTASIDNLSGDVRIQADSNVTFDDTTVAVSISGAISLISITLNAAVVIVQNHALGSVTASIDGSTISATGDVTVDASDSTSLDSEAVGVTVSISMAGLAGAGVAIENKIDRDVTAEIVAASTVTAADNVTVDAYASQNVLKSTGTAASIAVVPLSISGAGVSAEALVNSNVTAVIDGSTVTATDGDVVVDAQIHSLAYATAQGGAFGAVSISVMLASAEVTGLVRGAITGTSTVTGRNVRVNSASTATADGELISVGVGLLTGAGIGAAPDAEEGASGNVMVSRSVEALIGIPEASARQTVTATGTEEGSGEVEVEADATHYANVDATAVTVGGGAISASLSGVDISGDILAVVDEGAIVNARALIVDADSYLDAYVEITGAAVGLLAGAGSNAVASISGTTRATVGSDRDRASSTVPTALTIGAGGTTVRAESEAIAESLSDGGSGGGLSITALLASTTIDTDVIANVGQSTQINGGDLTVTADAFRDADSEVLAAGVAAITGSGGSADSAIMGETSASFGPGDGTPLGINAAATTMMNGGDVTITATEDSDSYAYTHGGSGGAIAIAALIPTAYVTTTLEAYVGAGTDIGADNLTVTADAEQRKASVDLLVVAVSIAGGAGSTGTAYVGSADNSTYATSKAWVGDGAVIDLTGDLTVKSITSYDYASVDGDVGSGGGLAISVLLSDSDLSASSFAWLGDNVDVTGRNVTVEATSQAGTFSDVMVGTGALLAGGGAQTSAYTYTQTAAYTGDGASLDLTGDVNVTASNIVGEAKGKASAYGGGAILVGASVSDAYARNDVEAFLGDNGVIIADDVTVGAVADDGDSNPPSDVLTMRGGDDTINFERHGLQEGDSIVLTGAGSANGTYTVMEVAGNSPDPTDNFRFGAALTVDASESFLATAADLPVVGVTAAISAIDTGSDQITFTSPHGLATGDTVSSDAATGGTAYVRAINDFVIELYGTEAQALDTSSQNGLLDVDAPVGVDAAADRIYLGASSDLYTGQLVGYDPGSADAVAPVGQLYYVRVVDANLNAIELYTDQSDAENGTGTPVDLTASTGTHLIYQAAPEGAAQVDALSDTIRFAYAHNFVDDMEIVYKPSGAPISGLIADATYQVRVVDEFTIRLATSDFNASTDRLTFSGSNITSGVIDPATMPFAANDLVTYSNIGSTKSFEASFVDLQGSGETPDTNSSNELVTEDNNTIYMGTDADRNGVYEGHGFANGDLVVYEVEDGGTPVGGLISGRGYYVIVVDAYRVQLAETFYESVGYTDPSDSSNNIAITPIALTRSASNDAVQSLTKATDLPIIGLDEGTTYTVASNGGALADGFVLSDASGNMMSFAGTVNVTLADGTVVVQTLSNANRLERVEVNLGAPVEGRHEFRVNLDALPSDPTDATGMGLETTEGRDIREAVFVSFDGQTKAEARGGGGGFGAFTFPTADSGADVMAQAYINADLVRAGGDVTLYSLTDTNLDLVVSNIAGGLLSVQNSDGDQIASSYSTTAVGKLASITGITTGGTSATILSSDSAVTELTEVQAQDVTIEAAGNFRQYSQLDFNHTAEVIADGGGLIAGAGAYVENDLTARSNSVIGDGATIDAETVDVSANMGILASPTSSSLSGDLTMDSFARAEAGGLFGGTRAESDSNFDYDSAVLIEGSLVAGKDQLTDGTLIQGRRGVDFEVNRASYSYESDYRAVFWGIGAGTGDTYGSASTRTVIDGDAGATIFAAPRLIGGENVHVKNVPPSALNTYSGYNDLAVYVSVTGNLIEWDSDIEISAGPSPELVVDASGEVVRAYNVRLMNDSGEFVLPEVGSDAFNDFNGSDQIVVDDIIAANLGSVVFNAPFGIIRQENGNFDGKHWAELRVLRGFGEVRLTNLSDYDLVVNRIDMIAEAGQARVLLVDPDLEESAMQFSIKESYGDALIDIRNLGAGNIVLAGSNVNGASLENPLGETRILNRGGDILTEGAVIRTNTMGDAGLARSFRDTEFMSHAVDKLEVTAQTGASGAVELVRTDGGNWADMGIAERGLIRVGDEVHQVAEVNGDTLTLTRASSVAAGTATRIVSLFHGIEATSGDIGSQNSAFMVDLTRVVSENEALYATSGDSIWMDLGLRIRTGDTTQTSATVAIGVVAAATEATLALRSAVREDVDGQSQGVLVSGDSGDNGTYYQFFYDDPTPVSRDLGPGAGYSASATELAVTTWDFDLIEAGSRITANGTDPDGSTVRAPGDNTVRIVANTNIRQGDADGNGVHYIDAATNGDIVLTEIDAVLSGDLDDLRVGRIDSSTGDVTLEAPRHILDSDPTDGTPDPWDVGGVNITMTARTGGIGTDAEFLEIDLVDSVLNVSQTGVLTADAQRTIRVTETAGDMRVNTVDSELGDVTLTTRAGSILDSNSGADEDNNVTGRNVDLLADGGSIGLSSDDFDIDSGILGDWSGVVTADGDSGVYLTETANELNMLYALSTGGAVRLTIPDTPATPTLPASPYGHAQVPRILPRDVSSPAEDLYLLENGTRLVVQNAVQSFDSARVDAFNTVDLWVGDNLSMEANSLVIAGQTVTMQLDTTRTGASRSGTDADNGYGSNAELTGTIQTRGNQNSDQFLLQSGSDVDIITVNSLKLTTQGYIRTAGDEDEITVNTLMTMDTYRNNGYRDTLDLDGAEGTDVYVINTTGTYGEERDYVINVLDTGAPDDGADTLAITGSDGADVFLLREITAIENRTTDRPGFVTLLHADPNGTDTSLDNAIDQAQTSTDRPISVQRVNYDRAVNGRLTVYGLGGDDMFAVDGNSTITTLDAGTGADRFQIGQFHGVLDADNPEGAAFHLNAAPGDEPAVIIRTTRGYISAGPSQPLVAKGGDGGDTFTVYSNKAEIRLEGDAGNDIFVVRAFALADENFDPILDQYSVEGRNIINTGTGEDQVTYNLNAPVSIDGGTGYDKVIVLGTEFGDAFVIREDGVFGGGLNVSFENIEVLEVDGLEGDDDFFVLSTPIGVAVRIIGNLGSDVINIAGDVTEQISSAGLEGQSSVINHDVLSGGRYQGLSIEGVEMTVAGDGSGPVRIREVDENGVEDGYTVVREDDFGDRYEISLNEAIAVGTRVYITVSAARSSDDEDAWNPTEAPRILLDRDGDGIPDGGDSVLIGTTEGDFFDTVSVNGTDEEVPTRDVVLVFDSTNWSDAQTVWVAASDDSLEEGERKIVISHSVQAINQNGADQDAVDLYDGLAVRNVEVTILDNDQADVILMHEGTDTRVLEGPEGFTDRVGISLSRAPDLGETVTISLAELFAPGTDAQLAFDTPTITFDSSDWDSVKYVTLTAIDDSTPEDPRGLQIQATVTSTGGAFENAASQVLGVNVLDNDTPGVVITESAGETLVTPLANDDYTMRLTSAPNAGEVVTIPLLTDGQASIVSAIDTSDNSNRLIQNIDVGTFEVAQFFDGPVTFSGDTITRTDLGSFVDANIYVGTRIAISGSTANDTGTEEYYEVIAVTDTTITLAGASFASGSDATVSLGEVSIDMLFNGQVIFGDDTITENGVTVDGDTITRTDGGSWYADGFLPGHEIRIGSGSNTGLYQIALLEIDVLGREFLRLTPSASLTAGTGDVRVVRVADAIQFDDSNWATEVRITVEANEDYTLPVYLQNKMSFSSVHRLTNIQGPVSVEGGVTGADRTLIPAIILPGESPGEAVDIGPQPDEYAQIDVLNIFDDASQEDKSGVLTSTGLTGFGMATELSFEETDFGEPATVPGGISWGTQVVDASGNFSTDPLLSSIEILNIMMGKGDDALRIDGTLQSTTAGQSGETAIFGGLTMIHGGGNRTEDGGDLILVDGGGGPESLLVIYGDTSQDGLFYSGSGDDSDGYNFGERPFPPFTTEALADIRSSFIMPLADPFLTAGKDQILVFAELAGEMTFDSTALTISATSSWLDAGFRKGRAIEVELANGATASYRIADVSTDGLTLTLENGSILPDGPRQARVTAGSDAGKVTAYGGANDDLIMGSRQGDHLAGGGGDDVIFGQRGLDQIWGDSGFNVDIFGDLTVYNDDTLTIAEKRDLAGPVLTIPVAGALVSEAGDSMIVGDDSVFAGMGDDIVFGDHGRIDVTEPPLRIRTTAYDYIVQIASAEIDNGGDDLVFGDTGHDILIGGANRVVQGTPNGDRIDGGSEQDLIFGDNVTLVQRAVGQYQDQDARIVRLTDPTIYNRDGSANVDTATLFIDPRHAGSPWTAFEITELYHDVTYEARNDGQFGNDDIAGGASHDKIFAQLGDDSVQGDGAILDVPVSATRDADGTLVHVSSFEANTDGDDYVEGGGGNDLIFGSLGQDDLIGGSSSLYTLVMPEQRPDGSDIIFGGAGTQIAIDILGTDADSTLGAPSEHGRDADVIVSDNGNIFDLVDVANNWLTYNYDSTPDIGNDIIDPSQPHPRGDIRLIPRAVVQLDYTPGTDVGSLGASDLVYGEDGDDIIYLMTGNDVGYGNGHDDQIMGGTGDDRIFGGTGEDGLLGDDGVIRVSRNGLDEPLNGIVAESQQTLSIPGPWIGAEVDLEGYLKITVDEILPEEGGNDIIYGGLGDDFIHAGAGDDAASGAEALPIFHNDTRPIANTPMLYDPDTGILTSFYDRTTGSYQMFYDPNDPRPIIENYFLNFRTFDDDGNLIEDGKDAIFGGYGNDVAFGGTGHDRMFGGWGDDYLQLDDNLGTNGGLNDTSDSALTPQTSGGAADFAFGGGGRDVLIANTGTDRMFDWTGEYNSFIVPFSRFGAPTVNRLPSPHVVEFLLDLAEATGAATSRVEAYDVIAMVTPQDPEWGDQHGAPRDPQPGNGRGAYDSAGGPEDDTIRVPLQTAAGSTPSGPAEPGRDRPGSDPAAIQIEKAINAADPWFPSDAEDADTSAEAVELSIGTDVVWTYLVFNTGEESLRRVSISDTASDGSSFTPIYVEGDYNDNQLLDSGEVWLYTSGGVGDHTVVAGAYSNVATVTAHGSRGATATDSDENHHVGIVVTDPLPSVSVEKAINALDPLNPTAAEDADNGSGPVLESGSAVLWTYLITNDGAVSVSLDNIVDDAGTPNDTSDDHTPVYVSGDNGNGLLDPGETWLAALGGIAADGAYVNEVTVTVSDTYGRVATASDVNYHTGTTVPGGSAVTLVKAVNAADPWNPTIAEDANAPSGPELTAGDAAVWTYLVGNEGGGALAIASLIDDAGTPIDTSDDFAPVYVSGDANNNGLLDTDETWLYSAVGTVVLGDYVNVATVAATDTAGRPVTDSDLAHYHGSPPPGTPEITLEKAVNAVDPLNPTEAEDADTIPVTVRAGQNVTWTYLLSNSGDVAVSVVALTDDAGTPGDMSDDFSVVYVSGDNGNGLLDPGETWLYSATGIAPEGDYENVATAFVASGSNQQVSATDNARLTGVADRVKLVKSVNAVNVYAPTDLEDANDAPGPLFVEGTPLIWTYLVTNEGAGEVVLDKLTGVIDDAGTPDDTSDDFAAIYVDGDTDNDGMLDVGETWLFTSEGAFEASVTIGNYANAAAVFAGEDRSITDTDLAHHYGMEQGNAAGLTPGFWKNNATQHDASAWPATSSGTLIYDPEQTLDTVFDIPASYANLADVTLVDALGLKGGGENALMRHAVAALLNATSAQVGYPASAPQVIAWTNEALFSGSKTTLNSQKDVFAGWNELEADLDQHGRSQSYLDIVAQSEIYVPWLLDDPSTPDAADYLVFDDETSTFVRPPSGGAVHFGL</sequence>
<dbReference type="Pfam" id="PF00353">
    <property type="entry name" value="HemolysinCabind"/>
    <property type="match status" value="9"/>
</dbReference>
<dbReference type="Gene3D" id="2.150.10.10">
    <property type="entry name" value="Serralysin-like metalloprotease, C-terminal"/>
    <property type="match status" value="1"/>
</dbReference>
<gene>
    <name evidence="2" type="ORF">OEZ49_07330</name>
</gene>
<dbReference type="InterPro" id="IPR001343">
    <property type="entry name" value="Hemolysn_Ca-bd"/>
</dbReference>
<reference evidence="2 3" key="1">
    <citation type="submission" date="2022-10" db="EMBL/GenBank/DDBJ databases">
        <title>Ruegeria sp. nov., isolated from ocean surface water.</title>
        <authorList>
            <person name="He W."/>
            <person name="Wang L."/>
            <person name="Zhang D.-F."/>
        </authorList>
    </citation>
    <scope>NUCLEOTIDE SEQUENCE [LARGE SCALE GENOMIC DNA]</scope>
    <source>
        <strain evidence="2 3">WL0004</strain>
    </source>
</reference>
<dbReference type="RefSeq" id="WP_263387732.1">
    <property type="nucleotide sequence ID" value="NZ_JAOVQN010000005.1"/>
</dbReference>
<organism evidence="2 3">
    <name type="scientific">Ruegeria marisflavi</name>
    <dbReference type="NCBI Taxonomy" id="2984152"/>
    <lineage>
        <taxon>Bacteria</taxon>
        <taxon>Pseudomonadati</taxon>
        <taxon>Pseudomonadota</taxon>
        <taxon>Alphaproteobacteria</taxon>
        <taxon>Rhodobacterales</taxon>
        <taxon>Roseobacteraceae</taxon>
        <taxon>Ruegeria</taxon>
    </lineage>
</organism>
<dbReference type="InterPro" id="IPR047881">
    <property type="entry name" value="LktA_repeat"/>
</dbReference>
<keyword evidence="3" id="KW-1185">Reference proteome</keyword>
<feature type="region of interest" description="Disordered" evidence="1">
    <location>
        <begin position="6974"/>
        <end position="7035"/>
    </location>
</feature>
<evidence type="ECO:0000256" key="1">
    <source>
        <dbReference type="SAM" id="MobiDB-lite"/>
    </source>
</evidence>
<dbReference type="PROSITE" id="PS00330">
    <property type="entry name" value="HEMOLYSIN_CALCIUM"/>
    <property type="match status" value="1"/>
</dbReference>
<dbReference type="SUPFAM" id="SSF51120">
    <property type="entry name" value="beta-Roll"/>
    <property type="match status" value="4"/>
</dbReference>
<evidence type="ECO:0000313" key="2">
    <source>
        <dbReference type="EMBL" id="MCU9837575.1"/>
    </source>
</evidence>
<proteinExistence type="predicted"/>
<evidence type="ECO:0000313" key="3">
    <source>
        <dbReference type="Proteomes" id="UP001321014"/>
    </source>
</evidence>
<dbReference type="NCBIfam" id="NF012206">
    <property type="entry name" value="LktA_tand_53"/>
    <property type="match status" value="10"/>
</dbReference>
<dbReference type="Proteomes" id="UP001321014">
    <property type="component" value="Unassembled WGS sequence"/>
</dbReference>
<dbReference type="InterPro" id="IPR018511">
    <property type="entry name" value="Hemolysin-typ_Ca-bd_CS"/>
</dbReference>